<sequence>MNTGQEIPLSIPFPSRWGIHAAIGGRPIIWGILIINSITNNRVSGTINFRGTAIPIRGYWNENTNQIRFDSPYATFTGHLYIFDDVTIKIRHLILSGQLIMNPPSLQTGEHGSWIATTETNLIGSPIKSESLPPAGVFLTSDLLYGSRY</sequence>
<dbReference type="RefSeq" id="WP_055738847.1">
    <property type="nucleotide sequence ID" value="NZ_JAAIWL010000045.1"/>
</dbReference>
<dbReference type="PATRIC" id="fig|157838.3.peg.1360"/>
<dbReference type="Proteomes" id="UP000051888">
    <property type="component" value="Unassembled WGS sequence"/>
</dbReference>
<organism evidence="1 2">
    <name type="scientific">Heyndrickxia shackletonii</name>
    <dbReference type="NCBI Taxonomy" id="157838"/>
    <lineage>
        <taxon>Bacteria</taxon>
        <taxon>Bacillati</taxon>
        <taxon>Bacillota</taxon>
        <taxon>Bacilli</taxon>
        <taxon>Bacillales</taxon>
        <taxon>Bacillaceae</taxon>
        <taxon>Heyndrickxia</taxon>
    </lineage>
</organism>
<protein>
    <submittedName>
        <fullName evidence="1">Uncharacterized protein</fullName>
    </submittedName>
</protein>
<dbReference type="EMBL" id="LJJC01000004">
    <property type="protein sequence ID" value="KQL53124.1"/>
    <property type="molecule type" value="Genomic_DNA"/>
</dbReference>
<reference evidence="1 2" key="1">
    <citation type="submission" date="2015-09" db="EMBL/GenBank/DDBJ databases">
        <title>Genome sequencing project for genomic taxonomy and phylogenomics of Bacillus-like bacteria.</title>
        <authorList>
            <person name="Liu B."/>
            <person name="Wang J."/>
            <person name="Zhu Y."/>
            <person name="Liu G."/>
            <person name="Chen Q."/>
            <person name="Chen Z."/>
            <person name="Lan J."/>
            <person name="Che J."/>
            <person name="Ge C."/>
            <person name="Shi H."/>
            <person name="Pan Z."/>
            <person name="Liu X."/>
        </authorList>
    </citation>
    <scope>NUCLEOTIDE SEQUENCE [LARGE SCALE GENOMIC DNA]</scope>
    <source>
        <strain evidence="1 2">LMG 18435</strain>
    </source>
</reference>
<accession>A0A0Q3WVV5</accession>
<comment type="caution">
    <text evidence="1">The sequence shown here is derived from an EMBL/GenBank/DDBJ whole genome shotgun (WGS) entry which is preliminary data.</text>
</comment>
<name>A0A0Q3WVV5_9BACI</name>
<evidence type="ECO:0000313" key="1">
    <source>
        <dbReference type="EMBL" id="KQL53124.1"/>
    </source>
</evidence>
<keyword evidence="2" id="KW-1185">Reference proteome</keyword>
<proteinExistence type="predicted"/>
<dbReference type="AlphaFoldDB" id="A0A0Q3WVV5"/>
<gene>
    <name evidence="1" type="ORF">AN964_06100</name>
</gene>
<dbReference type="OrthoDB" id="2934265at2"/>
<evidence type="ECO:0000313" key="2">
    <source>
        <dbReference type="Proteomes" id="UP000051888"/>
    </source>
</evidence>